<evidence type="ECO:0000313" key="15">
    <source>
        <dbReference type="EMBL" id="VWL85043.1"/>
    </source>
</evidence>
<dbReference type="NCBIfam" id="TIGR00456">
    <property type="entry name" value="argS"/>
    <property type="match status" value="1"/>
</dbReference>
<dbReference type="Pfam" id="PF03485">
    <property type="entry name" value="Arg_tRNA_synt_N"/>
    <property type="match status" value="1"/>
</dbReference>
<dbReference type="Gene3D" id="1.10.730.10">
    <property type="entry name" value="Isoleucyl-tRNA Synthetase, Domain 1"/>
    <property type="match status" value="1"/>
</dbReference>
<evidence type="ECO:0000256" key="4">
    <source>
        <dbReference type="ARBA" id="ARBA00022490"/>
    </source>
</evidence>
<keyword evidence="4 11" id="KW-0963">Cytoplasm</keyword>
<dbReference type="InterPro" id="IPR001278">
    <property type="entry name" value="Arg-tRNA-ligase"/>
</dbReference>
<dbReference type="CDD" id="cd07956">
    <property type="entry name" value="Anticodon_Ia_Arg"/>
    <property type="match status" value="1"/>
</dbReference>
<comment type="subcellular location">
    <subcellularLocation>
        <location evidence="1 11">Cytoplasm</location>
    </subcellularLocation>
</comment>
<dbReference type="Pfam" id="PF00750">
    <property type="entry name" value="tRNA-synt_1d"/>
    <property type="match status" value="1"/>
</dbReference>
<dbReference type="PANTHER" id="PTHR11956">
    <property type="entry name" value="ARGINYL-TRNA SYNTHETASE"/>
    <property type="match status" value="1"/>
</dbReference>
<dbReference type="PRINTS" id="PR01038">
    <property type="entry name" value="TRNASYNTHARG"/>
</dbReference>
<evidence type="ECO:0000256" key="3">
    <source>
        <dbReference type="ARBA" id="ARBA00011245"/>
    </source>
</evidence>
<keyword evidence="16" id="KW-1185">Reference proteome</keyword>
<evidence type="ECO:0000256" key="10">
    <source>
        <dbReference type="ARBA" id="ARBA00049339"/>
    </source>
</evidence>
<comment type="similarity">
    <text evidence="2 11 12">Belongs to the class-I aminoacyl-tRNA synthetase family.</text>
</comment>
<keyword evidence="5 11" id="KW-0436">Ligase</keyword>
<sequence length="575" mass="65696">MKILINQVLEVLNKNIEKTFNIEIDSNDIQNSTKKEFGDFQSNFAMKNAKALGDNPRNIANKLIENFDGEDIIEKIELAGPGFLNIFVKDSILNEDIKKMTKENIEYNIDSSKIVAIDYSSPNIAKRMHVGHLRSTIIGDALKKIYQELGFKVYGDNHIGDWGTQFGKLIVAYNKWLDREKYEKDPIGELERLYVLFGTEAKKDPSLDDLAREELRKVQIGDEVNFALWKEFITYSMKEYNKVYDRLGIKFELINGESFYNEMMPDVLEDITKKGIAKLDDGALVVFFDENESNLPPCIVRKKDGSFLYSTSDLATVRYRKRDLGVGIGIYVVDERQTGHFKQVFEISRLMGGDYDYDKIHTAFGIMRFGDGAIFSSRGGNVIHLIDLLDEAKSEVLKVIEEKNPELTKEEKEEIAEVVGVGAIKYFDLSQNRTSPIMFTWDKVLAFEGNTGPYFQYTYVRIQSLKRKAKEMGIELNENIDVLTKNSIASERELVATMLKYPSAVIKAYETNKPNVIADYIYDLAKQFNSYYNNEKILANEDKEQILNKLALCDKVGEVLKKGLSLLGINTVDKM</sequence>
<reference evidence="15 16" key="1">
    <citation type="submission" date="2019-10" db="EMBL/GenBank/DDBJ databases">
        <authorList>
            <person name="Blom J."/>
        </authorList>
    </citation>
    <scope>NUCLEOTIDE SEQUENCE [LARGE SCALE GENOMIC DNA]</scope>
    <source>
        <strain evidence="15 16">ES3154-GLU</strain>
    </source>
</reference>
<dbReference type="SMART" id="SM00836">
    <property type="entry name" value="DALR_1"/>
    <property type="match status" value="1"/>
</dbReference>
<dbReference type="EC" id="6.1.1.19" evidence="11"/>
<dbReference type="GO" id="GO:0005524">
    <property type="term" value="F:ATP binding"/>
    <property type="evidence" value="ECO:0007669"/>
    <property type="project" value="UniProtKB-UniRule"/>
</dbReference>
<dbReference type="SUPFAM" id="SSF52374">
    <property type="entry name" value="Nucleotidylyl transferase"/>
    <property type="match status" value="1"/>
</dbReference>
<dbReference type="InterPro" id="IPR001412">
    <property type="entry name" value="aa-tRNA-synth_I_CS"/>
</dbReference>
<dbReference type="InterPro" id="IPR035684">
    <property type="entry name" value="ArgRS_core"/>
</dbReference>
<dbReference type="Gene3D" id="3.40.50.620">
    <property type="entry name" value="HUPs"/>
    <property type="match status" value="1"/>
</dbReference>
<feature type="short sequence motif" description="'HIGH' region" evidence="11">
    <location>
        <begin position="122"/>
        <end position="132"/>
    </location>
</feature>
<dbReference type="GO" id="GO:0006420">
    <property type="term" value="P:arginyl-tRNA aminoacylation"/>
    <property type="evidence" value="ECO:0007669"/>
    <property type="project" value="UniProtKB-UniRule"/>
</dbReference>
<evidence type="ECO:0000256" key="12">
    <source>
        <dbReference type="RuleBase" id="RU363038"/>
    </source>
</evidence>
<dbReference type="CDD" id="cd00671">
    <property type="entry name" value="ArgRS_core"/>
    <property type="match status" value="1"/>
</dbReference>
<dbReference type="InterPro" id="IPR005148">
    <property type="entry name" value="Arg-tRNA-synth_N"/>
</dbReference>
<evidence type="ECO:0000256" key="7">
    <source>
        <dbReference type="ARBA" id="ARBA00022840"/>
    </source>
</evidence>
<evidence type="ECO:0000256" key="1">
    <source>
        <dbReference type="ARBA" id="ARBA00004496"/>
    </source>
</evidence>
<evidence type="ECO:0000256" key="2">
    <source>
        <dbReference type="ARBA" id="ARBA00005594"/>
    </source>
</evidence>
<evidence type="ECO:0000256" key="11">
    <source>
        <dbReference type="HAMAP-Rule" id="MF_00123"/>
    </source>
</evidence>
<proteinExistence type="inferred from homology"/>
<dbReference type="Pfam" id="PF05746">
    <property type="entry name" value="DALR_1"/>
    <property type="match status" value="1"/>
</dbReference>
<dbReference type="SMART" id="SM01016">
    <property type="entry name" value="Arg_tRNA_synt_N"/>
    <property type="match status" value="1"/>
</dbReference>
<evidence type="ECO:0000256" key="5">
    <source>
        <dbReference type="ARBA" id="ARBA00022598"/>
    </source>
</evidence>
<comment type="catalytic activity">
    <reaction evidence="10 11">
        <text>tRNA(Arg) + L-arginine + ATP = L-arginyl-tRNA(Arg) + AMP + diphosphate</text>
        <dbReference type="Rhea" id="RHEA:20301"/>
        <dbReference type="Rhea" id="RHEA-COMP:9658"/>
        <dbReference type="Rhea" id="RHEA-COMP:9673"/>
        <dbReference type="ChEBI" id="CHEBI:30616"/>
        <dbReference type="ChEBI" id="CHEBI:32682"/>
        <dbReference type="ChEBI" id="CHEBI:33019"/>
        <dbReference type="ChEBI" id="CHEBI:78442"/>
        <dbReference type="ChEBI" id="CHEBI:78513"/>
        <dbReference type="ChEBI" id="CHEBI:456215"/>
        <dbReference type="EC" id="6.1.1.19"/>
    </reaction>
</comment>
<name>A0A6I8MD20_9FUSO</name>
<comment type="subunit">
    <text evidence="3 11">Monomer.</text>
</comment>
<evidence type="ECO:0000259" key="13">
    <source>
        <dbReference type="SMART" id="SM00836"/>
    </source>
</evidence>
<dbReference type="EMBL" id="CABWIB010000001">
    <property type="protein sequence ID" value="VWL85043.1"/>
    <property type="molecule type" value="Genomic_DNA"/>
</dbReference>
<organism evidence="15 16">
    <name type="scientific">Oceanivirga miroungae</name>
    <dbReference type="NCBI Taxonomy" id="1130046"/>
    <lineage>
        <taxon>Bacteria</taxon>
        <taxon>Fusobacteriati</taxon>
        <taxon>Fusobacteriota</taxon>
        <taxon>Fusobacteriia</taxon>
        <taxon>Fusobacteriales</taxon>
        <taxon>Leptotrichiaceae</taxon>
        <taxon>Oceanivirga</taxon>
    </lineage>
</organism>
<gene>
    <name evidence="11" type="primary">argS</name>
    <name evidence="15" type="ORF">OMES3154_00319</name>
</gene>
<accession>A0A6I8MD20</accession>
<evidence type="ECO:0000256" key="6">
    <source>
        <dbReference type="ARBA" id="ARBA00022741"/>
    </source>
</evidence>
<dbReference type="GO" id="GO:0005737">
    <property type="term" value="C:cytoplasm"/>
    <property type="evidence" value="ECO:0007669"/>
    <property type="project" value="UniProtKB-SubCell"/>
</dbReference>
<feature type="domain" description="Arginyl tRNA synthetase N-terminal" evidence="14">
    <location>
        <begin position="6"/>
        <end position="88"/>
    </location>
</feature>
<keyword evidence="7 11" id="KW-0067">ATP-binding</keyword>
<evidence type="ECO:0000313" key="16">
    <source>
        <dbReference type="Proteomes" id="UP000419017"/>
    </source>
</evidence>
<dbReference type="HAMAP" id="MF_00123">
    <property type="entry name" value="Arg_tRNA_synth"/>
    <property type="match status" value="1"/>
</dbReference>
<dbReference type="AlphaFoldDB" id="A0A6I8MD20"/>
<feature type="domain" description="DALR anticodon binding" evidence="13">
    <location>
        <begin position="455"/>
        <end position="575"/>
    </location>
</feature>
<dbReference type="PROSITE" id="PS00178">
    <property type="entry name" value="AA_TRNA_LIGASE_I"/>
    <property type="match status" value="1"/>
</dbReference>
<dbReference type="Gene3D" id="3.30.1360.70">
    <property type="entry name" value="Arginyl tRNA synthetase N-terminal domain"/>
    <property type="match status" value="1"/>
</dbReference>
<keyword evidence="6 11" id="KW-0547">Nucleotide-binding</keyword>
<dbReference type="SUPFAM" id="SSF55190">
    <property type="entry name" value="Arginyl-tRNA synthetase (ArgRS), N-terminal 'additional' domain"/>
    <property type="match status" value="1"/>
</dbReference>
<dbReference type="RefSeq" id="WP_156683070.1">
    <property type="nucleotide sequence ID" value="NZ_CABWIB010000001.1"/>
</dbReference>
<dbReference type="SUPFAM" id="SSF47323">
    <property type="entry name" value="Anticodon-binding domain of a subclass of class I aminoacyl-tRNA synthetases"/>
    <property type="match status" value="1"/>
</dbReference>
<dbReference type="PANTHER" id="PTHR11956:SF5">
    <property type="entry name" value="ARGININE--TRNA LIGASE, CYTOPLASMIC"/>
    <property type="match status" value="1"/>
</dbReference>
<dbReference type="Proteomes" id="UP000419017">
    <property type="component" value="Unassembled WGS sequence"/>
</dbReference>
<dbReference type="GO" id="GO:0004814">
    <property type="term" value="F:arginine-tRNA ligase activity"/>
    <property type="evidence" value="ECO:0007669"/>
    <property type="project" value="UniProtKB-UniRule"/>
</dbReference>
<keyword evidence="8 11" id="KW-0648">Protein biosynthesis</keyword>
<dbReference type="InterPro" id="IPR009080">
    <property type="entry name" value="tRNAsynth_Ia_anticodon-bd"/>
</dbReference>
<dbReference type="FunFam" id="1.10.730.10:FF:000006">
    <property type="entry name" value="Arginyl-tRNA synthetase 2, mitochondrial"/>
    <property type="match status" value="1"/>
</dbReference>
<evidence type="ECO:0000256" key="8">
    <source>
        <dbReference type="ARBA" id="ARBA00022917"/>
    </source>
</evidence>
<dbReference type="InterPro" id="IPR014729">
    <property type="entry name" value="Rossmann-like_a/b/a_fold"/>
</dbReference>
<evidence type="ECO:0000256" key="9">
    <source>
        <dbReference type="ARBA" id="ARBA00023146"/>
    </source>
</evidence>
<protein>
    <recommendedName>
        <fullName evidence="11">Arginine--tRNA ligase</fullName>
        <ecNumber evidence="11">6.1.1.19</ecNumber>
    </recommendedName>
    <alternativeName>
        <fullName evidence="11">Arginyl-tRNA synthetase</fullName>
        <shortName evidence="11">ArgRS</shortName>
    </alternativeName>
</protein>
<dbReference type="FunFam" id="3.40.50.620:FF:000116">
    <property type="entry name" value="Arginine--tRNA ligase"/>
    <property type="match status" value="1"/>
</dbReference>
<evidence type="ECO:0000259" key="14">
    <source>
        <dbReference type="SMART" id="SM01016"/>
    </source>
</evidence>
<dbReference type="InterPro" id="IPR008909">
    <property type="entry name" value="DALR_anticod-bd"/>
</dbReference>
<dbReference type="InterPro" id="IPR036695">
    <property type="entry name" value="Arg-tRNA-synth_N_sf"/>
</dbReference>
<keyword evidence="9 11" id="KW-0030">Aminoacyl-tRNA synthetase</keyword>